<dbReference type="UniPathway" id="UPA00629">
    <property type="reaction ID" value="UER00682"/>
</dbReference>
<evidence type="ECO:0000256" key="7">
    <source>
        <dbReference type="HAMAP-Rule" id="MF_01235"/>
    </source>
</evidence>
<comment type="pathway">
    <text evidence="3 7">Amino-sugar metabolism; N-acetylneuraminate degradation; D-fructose 6-phosphate from N-acetylneuraminate: step 3/5.</text>
</comment>
<dbReference type="PANTHER" id="PTHR36204">
    <property type="entry name" value="N-ACETYLMANNOSAMINE-6-PHOSPHATE 2-EPIMERASE-RELATED"/>
    <property type="match status" value="1"/>
</dbReference>
<comment type="function">
    <text evidence="2 7">Converts N-acetylmannosamine-6-phosphate (ManNAc-6-P) to N-acetylglucosamine-6-phosphate (GlcNAc-6-P).</text>
</comment>
<dbReference type="GO" id="GO:0005975">
    <property type="term" value="P:carbohydrate metabolic process"/>
    <property type="evidence" value="ECO:0007669"/>
    <property type="project" value="UniProtKB-UniRule"/>
</dbReference>
<evidence type="ECO:0000256" key="1">
    <source>
        <dbReference type="ARBA" id="ARBA00000056"/>
    </source>
</evidence>
<dbReference type="InterPro" id="IPR007260">
    <property type="entry name" value="NanE"/>
</dbReference>
<keyword evidence="5 7" id="KW-0413">Isomerase</keyword>
<dbReference type="CDD" id="cd04729">
    <property type="entry name" value="NanE"/>
    <property type="match status" value="1"/>
</dbReference>
<dbReference type="GO" id="GO:0047465">
    <property type="term" value="F:N-acylglucosamine-6-phosphate 2-epimerase activity"/>
    <property type="evidence" value="ECO:0007669"/>
    <property type="project" value="UniProtKB-EC"/>
</dbReference>
<evidence type="ECO:0000256" key="2">
    <source>
        <dbReference type="ARBA" id="ARBA00002147"/>
    </source>
</evidence>
<reference evidence="8 9" key="1">
    <citation type="submission" date="2019-07" db="EMBL/GenBank/DDBJ databases">
        <title>Whole genome shotgun sequence of Oceanobacillus sojae NBRC 105379.</title>
        <authorList>
            <person name="Hosoyama A."/>
            <person name="Uohara A."/>
            <person name="Ohji S."/>
            <person name="Ichikawa N."/>
        </authorList>
    </citation>
    <scope>NUCLEOTIDE SEQUENCE [LARGE SCALE GENOMIC DNA]</scope>
    <source>
        <strain evidence="8 9">NBRC 105379</strain>
    </source>
</reference>
<comment type="caution">
    <text evidence="8">The sequence shown here is derived from an EMBL/GenBank/DDBJ whole genome shotgun (WGS) entry which is preliminary data.</text>
</comment>
<evidence type="ECO:0000313" key="9">
    <source>
        <dbReference type="Proteomes" id="UP000321558"/>
    </source>
</evidence>
<accession>A0A511ZHR0</accession>
<name>A0A511ZHR0_9BACI</name>
<protein>
    <recommendedName>
        <fullName evidence="7">Putative N-acetylmannosamine-6-phosphate 2-epimerase</fullName>
        <ecNumber evidence="7">5.1.3.9</ecNumber>
    </recommendedName>
    <alternativeName>
        <fullName evidence="7">ManNAc-6-P epimerase</fullName>
    </alternativeName>
</protein>
<dbReference type="NCBIfam" id="NF002231">
    <property type="entry name" value="PRK01130.1"/>
    <property type="match status" value="1"/>
</dbReference>
<dbReference type="Pfam" id="PF04131">
    <property type="entry name" value="NanE"/>
    <property type="match status" value="1"/>
</dbReference>
<dbReference type="GO" id="GO:0019262">
    <property type="term" value="P:N-acetylneuraminate catabolic process"/>
    <property type="evidence" value="ECO:0007669"/>
    <property type="project" value="UniProtKB-UniRule"/>
</dbReference>
<evidence type="ECO:0000256" key="6">
    <source>
        <dbReference type="ARBA" id="ARBA00023277"/>
    </source>
</evidence>
<keyword evidence="9" id="KW-1185">Reference proteome</keyword>
<comment type="catalytic activity">
    <reaction evidence="1 7">
        <text>an N-acyl-D-glucosamine 6-phosphate = an N-acyl-D-mannosamine 6-phosphate</text>
        <dbReference type="Rhea" id="RHEA:23932"/>
        <dbReference type="ChEBI" id="CHEBI:57599"/>
        <dbReference type="ChEBI" id="CHEBI:57666"/>
        <dbReference type="EC" id="5.1.3.9"/>
    </reaction>
</comment>
<evidence type="ECO:0000256" key="5">
    <source>
        <dbReference type="ARBA" id="ARBA00023235"/>
    </source>
</evidence>
<dbReference type="PANTHER" id="PTHR36204:SF1">
    <property type="entry name" value="N-ACETYLMANNOSAMINE-6-PHOSPHATE 2-EPIMERASE-RELATED"/>
    <property type="match status" value="1"/>
</dbReference>
<evidence type="ECO:0000256" key="4">
    <source>
        <dbReference type="ARBA" id="ARBA00007439"/>
    </source>
</evidence>
<dbReference type="RefSeq" id="WP_147210004.1">
    <property type="nucleotide sequence ID" value="NZ_BJYM01000006.1"/>
</dbReference>
<dbReference type="InterPro" id="IPR013785">
    <property type="entry name" value="Aldolase_TIM"/>
</dbReference>
<gene>
    <name evidence="8" type="primary">nanE_1</name>
    <name evidence="7" type="synonym">nanE</name>
    <name evidence="8" type="ORF">OSO01_17190</name>
</gene>
<keyword evidence="6 7" id="KW-0119">Carbohydrate metabolism</keyword>
<dbReference type="GO" id="GO:0006053">
    <property type="term" value="P:N-acetylmannosamine catabolic process"/>
    <property type="evidence" value="ECO:0007669"/>
    <property type="project" value="TreeGrafter"/>
</dbReference>
<evidence type="ECO:0000313" key="8">
    <source>
        <dbReference type="EMBL" id="GEN86980.1"/>
    </source>
</evidence>
<proteinExistence type="inferred from homology"/>
<dbReference type="SUPFAM" id="SSF51366">
    <property type="entry name" value="Ribulose-phoshate binding barrel"/>
    <property type="match status" value="1"/>
</dbReference>
<dbReference type="GO" id="GO:0005829">
    <property type="term" value="C:cytosol"/>
    <property type="evidence" value="ECO:0007669"/>
    <property type="project" value="TreeGrafter"/>
</dbReference>
<dbReference type="OrthoDB" id="9781704at2"/>
<dbReference type="Proteomes" id="UP000321558">
    <property type="component" value="Unassembled WGS sequence"/>
</dbReference>
<dbReference type="EMBL" id="BJYM01000006">
    <property type="protein sequence ID" value="GEN86980.1"/>
    <property type="molecule type" value="Genomic_DNA"/>
</dbReference>
<dbReference type="InterPro" id="IPR011060">
    <property type="entry name" value="RibuloseP-bd_barrel"/>
</dbReference>
<dbReference type="Gene3D" id="3.20.20.70">
    <property type="entry name" value="Aldolase class I"/>
    <property type="match status" value="1"/>
</dbReference>
<dbReference type="HAMAP" id="MF_01235">
    <property type="entry name" value="ManNAc6P_epimer"/>
    <property type="match status" value="1"/>
</dbReference>
<organism evidence="8 9">
    <name type="scientific">Oceanobacillus sojae</name>
    <dbReference type="NCBI Taxonomy" id="582851"/>
    <lineage>
        <taxon>Bacteria</taxon>
        <taxon>Bacillati</taxon>
        <taxon>Bacillota</taxon>
        <taxon>Bacilli</taxon>
        <taxon>Bacillales</taxon>
        <taxon>Bacillaceae</taxon>
        <taxon>Oceanobacillus</taxon>
    </lineage>
</organism>
<dbReference type="STRING" id="582851.GCA_900162665_00850"/>
<dbReference type="EC" id="5.1.3.9" evidence="7"/>
<sequence>MEKEELLNAIRGGLVVSCQARQGWPMYGTDIMVAFAKAAKQGGAVGIRATEPQNISAIKKAVDLPIIGIYKQWFEGFDVYITPTYESAAAVIEAGAEIVALDGTKRIRPNGENLKEIIARIHDNYPDILVMSDCDNLESALYAEECGTDIVSTTLSGYTEETKDQNSFNYEFVSALKNHVKVPIIAEGHISTPEELVSAYKSGADSVVVGSAITRPEIITKRFVDNLEQLKKKTI</sequence>
<dbReference type="AlphaFoldDB" id="A0A511ZHR0"/>
<comment type="similarity">
    <text evidence="4 7">Belongs to the NanE family.</text>
</comment>
<evidence type="ECO:0000256" key="3">
    <source>
        <dbReference type="ARBA" id="ARBA00005081"/>
    </source>
</evidence>